<dbReference type="Pfam" id="PF05495">
    <property type="entry name" value="zf-CHY"/>
    <property type="match status" value="1"/>
</dbReference>
<dbReference type="InterPro" id="IPR037274">
    <property type="entry name" value="Znf_CHY_sf"/>
</dbReference>
<accession>A0A2A9DNB9</accession>
<feature type="domain" description="CHY-type" evidence="4">
    <location>
        <begin position="14"/>
        <end position="86"/>
    </location>
</feature>
<evidence type="ECO:0000313" key="6">
    <source>
        <dbReference type="Proteomes" id="UP000221653"/>
    </source>
</evidence>
<evidence type="ECO:0000256" key="2">
    <source>
        <dbReference type="ARBA" id="ARBA00022771"/>
    </source>
</evidence>
<evidence type="ECO:0000259" key="4">
    <source>
        <dbReference type="Pfam" id="PF05495"/>
    </source>
</evidence>
<keyword evidence="2" id="KW-0863">Zinc-finger</keyword>
<dbReference type="GO" id="GO:0008270">
    <property type="term" value="F:zinc ion binding"/>
    <property type="evidence" value="ECO:0007669"/>
    <property type="project" value="UniProtKB-KW"/>
</dbReference>
<dbReference type="Proteomes" id="UP000221653">
    <property type="component" value="Unassembled WGS sequence"/>
</dbReference>
<dbReference type="STRING" id="1724.GCA_001044175_01800"/>
<protein>
    <submittedName>
        <fullName evidence="5">Putative CHY-type Zn-finger protein</fullName>
    </submittedName>
</protein>
<keyword evidence="1" id="KW-0479">Metal-binding</keyword>
<evidence type="ECO:0000256" key="3">
    <source>
        <dbReference type="ARBA" id="ARBA00022833"/>
    </source>
</evidence>
<evidence type="ECO:0000313" key="5">
    <source>
        <dbReference type="EMBL" id="PFG28093.1"/>
    </source>
</evidence>
<organism evidence="5 6">
    <name type="scientific">Corynebacterium renale</name>
    <dbReference type="NCBI Taxonomy" id="1724"/>
    <lineage>
        <taxon>Bacteria</taxon>
        <taxon>Bacillati</taxon>
        <taxon>Actinomycetota</taxon>
        <taxon>Actinomycetes</taxon>
        <taxon>Mycobacteriales</taxon>
        <taxon>Corynebacteriaceae</taxon>
        <taxon>Corynebacterium</taxon>
    </lineage>
</organism>
<evidence type="ECO:0000256" key="1">
    <source>
        <dbReference type="ARBA" id="ARBA00022723"/>
    </source>
</evidence>
<reference evidence="5 6" key="1">
    <citation type="submission" date="2017-10" db="EMBL/GenBank/DDBJ databases">
        <title>Sequencing the genomes of 1000 actinobacteria strains.</title>
        <authorList>
            <person name="Klenk H.-P."/>
        </authorList>
    </citation>
    <scope>NUCLEOTIDE SEQUENCE [LARGE SCALE GENOMIC DNA]</scope>
    <source>
        <strain evidence="5 6">DSM 20688</strain>
    </source>
</reference>
<dbReference type="SUPFAM" id="SSF161219">
    <property type="entry name" value="CHY zinc finger-like"/>
    <property type="match status" value="1"/>
</dbReference>
<dbReference type="AlphaFoldDB" id="A0A2A9DNB9"/>
<gene>
    <name evidence="5" type="ORF">ATK06_1185</name>
</gene>
<sequence length="103" mass="11351">MPIIGINTDHAGRCAHWHSDADVVANKCAACQEFFACYLCHNALRNHTFAPMPLDQEAVMCGSCGYRMDYRAYTGRRACPGCGHSFNSGCQNHGNLYFDLGNT</sequence>
<proteinExistence type="predicted"/>
<comment type="caution">
    <text evidence="5">The sequence shown here is derived from an EMBL/GenBank/DDBJ whole genome shotgun (WGS) entry which is preliminary data.</text>
</comment>
<name>A0A2A9DNB9_9CORY</name>
<dbReference type="PIRSF" id="PIRSF017292">
    <property type="entry name" value="UCP017292_Znf_CHY"/>
    <property type="match status" value="1"/>
</dbReference>
<dbReference type="InterPro" id="IPR016694">
    <property type="entry name" value="UCP017292"/>
</dbReference>
<dbReference type="EMBL" id="PDJF01000001">
    <property type="protein sequence ID" value="PFG28093.1"/>
    <property type="molecule type" value="Genomic_DNA"/>
</dbReference>
<dbReference type="InterPro" id="IPR008913">
    <property type="entry name" value="Znf_CHY"/>
</dbReference>
<keyword evidence="3" id="KW-0862">Zinc</keyword>
<keyword evidence="6" id="KW-1185">Reference proteome</keyword>